<name>A0AAN8XRA0_HALRR</name>
<dbReference type="EMBL" id="JAXCGZ010002229">
    <property type="protein sequence ID" value="KAK7084178.1"/>
    <property type="molecule type" value="Genomic_DNA"/>
</dbReference>
<sequence length="202" mass="23428">EEPHQAVYKFTSFRLQNKNKVQGKKKCTDVLILEAPYQKQIKLCGKRSGMIRVPNFRFQNRFITDKRKTNKGFNITIQAVKTNCHQFIDLRTDNKTKGVISTPRFPDDYPKNTQCEWWIKAPAGQQLQLTINKLNIRRTKGCKDAYIIVNRNGDRSYPRDNSRLMCGRAKNKVIRSVDDEINIVFDGGVRRAMGVKATYEVL</sequence>
<evidence type="ECO:0000256" key="3">
    <source>
        <dbReference type="PROSITE-ProRule" id="PRU00059"/>
    </source>
</evidence>
<dbReference type="InterPro" id="IPR035914">
    <property type="entry name" value="Sperma_CUB_dom_sf"/>
</dbReference>
<dbReference type="Pfam" id="PF00431">
    <property type="entry name" value="CUB"/>
    <property type="match status" value="1"/>
</dbReference>
<feature type="non-terminal residue" evidence="5">
    <location>
        <position position="1"/>
    </location>
</feature>
<evidence type="ECO:0000259" key="4">
    <source>
        <dbReference type="PROSITE" id="PS01180"/>
    </source>
</evidence>
<feature type="domain" description="CUB" evidence="4">
    <location>
        <begin position="84"/>
        <end position="202"/>
    </location>
</feature>
<keyword evidence="1" id="KW-0677">Repeat</keyword>
<dbReference type="PROSITE" id="PS01180">
    <property type="entry name" value="CUB"/>
    <property type="match status" value="1"/>
</dbReference>
<evidence type="ECO:0000313" key="6">
    <source>
        <dbReference type="Proteomes" id="UP001381693"/>
    </source>
</evidence>
<evidence type="ECO:0000256" key="2">
    <source>
        <dbReference type="ARBA" id="ARBA00023157"/>
    </source>
</evidence>
<comment type="caution">
    <text evidence="3">Lacks conserved residue(s) required for the propagation of feature annotation.</text>
</comment>
<accession>A0AAN8XRA0</accession>
<dbReference type="PANTHER" id="PTHR24251">
    <property type="entry name" value="OVOCHYMASE-RELATED"/>
    <property type="match status" value="1"/>
</dbReference>
<dbReference type="Proteomes" id="UP001381693">
    <property type="component" value="Unassembled WGS sequence"/>
</dbReference>
<dbReference type="SUPFAM" id="SSF49854">
    <property type="entry name" value="Spermadhesin, CUB domain"/>
    <property type="match status" value="1"/>
</dbReference>
<dbReference type="InterPro" id="IPR000859">
    <property type="entry name" value="CUB_dom"/>
</dbReference>
<comment type="caution">
    <text evidence="5">The sequence shown here is derived from an EMBL/GenBank/DDBJ whole genome shotgun (WGS) entry which is preliminary data.</text>
</comment>
<dbReference type="SMART" id="SM00042">
    <property type="entry name" value="CUB"/>
    <property type="match status" value="1"/>
</dbReference>
<protein>
    <recommendedName>
        <fullName evidence="4">CUB domain-containing protein</fullName>
    </recommendedName>
</protein>
<evidence type="ECO:0000313" key="5">
    <source>
        <dbReference type="EMBL" id="KAK7084178.1"/>
    </source>
</evidence>
<keyword evidence="2" id="KW-1015">Disulfide bond</keyword>
<gene>
    <name evidence="5" type="ORF">SK128_017067</name>
</gene>
<reference evidence="5 6" key="1">
    <citation type="submission" date="2023-11" db="EMBL/GenBank/DDBJ databases">
        <title>Halocaridina rubra genome assembly.</title>
        <authorList>
            <person name="Smith C."/>
        </authorList>
    </citation>
    <scope>NUCLEOTIDE SEQUENCE [LARGE SCALE GENOMIC DNA]</scope>
    <source>
        <strain evidence="5">EP-1</strain>
        <tissue evidence="5">Whole</tissue>
    </source>
</reference>
<proteinExistence type="predicted"/>
<keyword evidence="6" id="KW-1185">Reference proteome</keyword>
<dbReference type="Gene3D" id="2.60.120.290">
    <property type="entry name" value="Spermadhesin, CUB domain"/>
    <property type="match status" value="1"/>
</dbReference>
<dbReference type="CDD" id="cd00041">
    <property type="entry name" value="CUB"/>
    <property type="match status" value="1"/>
</dbReference>
<evidence type="ECO:0000256" key="1">
    <source>
        <dbReference type="ARBA" id="ARBA00022737"/>
    </source>
</evidence>
<dbReference type="AlphaFoldDB" id="A0AAN8XRA0"/>
<organism evidence="5 6">
    <name type="scientific">Halocaridina rubra</name>
    <name type="common">Hawaiian red shrimp</name>
    <dbReference type="NCBI Taxonomy" id="373956"/>
    <lineage>
        <taxon>Eukaryota</taxon>
        <taxon>Metazoa</taxon>
        <taxon>Ecdysozoa</taxon>
        <taxon>Arthropoda</taxon>
        <taxon>Crustacea</taxon>
        <taxon>Multicrustacea</taxon>
        <taxon>Malacostraca</taxon>
        <taxon>Eumalacostraca</taxon>
        <taxon>Eucarida</taxon>
        <taxon>Decapoda</taxon>
        <taxon>Pleocyemata</taxon>
        <taxon>Caridea</taxon>
        <taxon>Atyoidea</taxon>
        <taxon>Atyidae</taxon>
        <taxon>Halocaridina</taxon>
    </lineage>
</organism>